<keyword evidence="1 2" id="KW-0812">Transmembrane</keyword>
<feature type="transmembrane region" description="Helical" evidence="1">
    <location>
        <begin position="35"/>
        <end position="55"/>
    </location>
</feature>
<keyword evidence="1" id="KW-1133">Transmembrane helix</keyword>
<evidence type="ECO:0000313" key="3">
    <source>
        <dbReference type="Proteomes" id="UP000253689"/>
    </source>
</evidence>
<dbReference type="RefSeq" id="WP_245938347.1">
    <property type="nucleotide sequence ID" value="NZ_CP031088.1"/>
</dbReference>
<name>A0A345DR83_9MOLU</name>
<gene>
    <name evidence="2" type="ORF">SDAV_001771</name>
</gene>
<accession>A0A345DR83</accession>
<evidence type="ECO:0000256" key="1">
    <source>
        <dbReference type="SAM" id="Phobius"/>
    </source>
</evidence>
<sequence length="75" mass="8625">MKKNTNDVLTVQNDNIWTRIKKSVFHKELYNQRSITFKIAASAIFLAMAVGLSLLEVFSVPTPWGQHLVYDFLIL</sequence>
<dbReference type="Proteomes" id="UP000253689">
    <property type="component" value="Chromosome"/>
</dbReference>
<dbReference type="AlphaFoldDB" id="A0A345DR83"/>
<keyword evidence="1" id="KW-0472">Membrane</keyword>
<reference evidence="3" key="1">
    <citation type="submission" date="2018-07" db="EMBL/GenBank/DDBJ databases">
        <title>Complete Genome Sequence of Spiroplasma phoeniceum.</title>
        <authorList>
            <person name="Davis R.E."/>
            <person name="Shao J.Y."/>
            <person name="Zhao Y."/>
            <person name="Silver A."/>
            <person name="Stump z."/>
            <person name="Gasparich G."/>
        </authorList>
    </citation>
    <scope>NUCLEOTIDE SEQUENCE [LARGE SCALE GENOMIC DNA]</scope>
    <source>
        <strain evidence="3">P40</strain>
    </source>
</reference>
<protein>
    <submittedName>
        <fullName evidence="2">Transmembrane protein</fullName>
    </submittedName>
</protein>
<evidence type="ECO:0000313" key="2">
    <source>
        <dbReference type="EMBL" id="AXF96724.1"/>
    </source>
</evidence>
<keyword evidence="3" id="KW-1185">Reference proteome</keyword>
<organism evidence="2 3">
    <name type="scientific">Spiroplasma phoeniceum P40</name>
    <dbReference type="NCBI Taxonomy" id="1276259"/>
    <lineage>
        <taxon>Bacteria</taxon>
        <taxon>Bacillati</taxon>
        <taxon>Mycoplasmatota</taxon>
        <taxon>Mollicutes</taxon>
        <taxon>Entomoplasmatales</taxon>
        <taxon>Spiroplasmataceae</taxon>
        <taxon>Spiroplasma</taxon>
    </lineage>
</organism>
<dbReference type="EMBL" id="CP031088">
    <property type="protein sequence ID" value="AXF96724.1"/>
    <property type="molecule type" value="Genomic_DNA"/>
</dbReference>
<proteinExistence type="predicted"/>
<dbReference type="KEGG" id="sphh:SDAV_001771"/>